<evidence type="ECO:0000256" key="1">
    <source>
        <dbReference type="SAM" id="MobiDB-lite"/>
    </source>
</evidence>
<dbReference type="AlphaFoldDB" id="A0A8J2BPB8"/>
<sequence>MGEGAFGVSRDPESGVIPVELRRPLIGFGFEVLASGIGRLESINPGGGSGDERTDDIARAP</sequence>
<name>A0A8J2BPB8_9BACT</name>
<evidence type="ECO:0000313" key="3">
    <source>
        <dbReference type="Proteomes" id="UP000663859"/>
    </source>
</evidence>
<organism evidence="2 3">
    <name type="scientific">Candidatus Methylacidithermus pantelleriae</name>
    <dbReference type="NCBI Taxonomy" id="2744239"/>
    <lineage>
        <taxon>Bacteria</taxon>
        <taxon>Pseudomonadati</taxon>
        <taxon>Verrucomicrobiota</taxon>
        <taxon>Methylacidiphilae</taxon>
        <taxon>Methylacidiphilales</taxon>
        <taxon>Methylacidiphilaceae</taxon>
        <taxon>Candidatus Methylacidithermus</taxon>
    </lineage>
</organism>
<reference evidence="2" key="1">
    <citation type="submission" date="2021-02" db="EMBL/GenBank/DDBJ databases">
        <authorList>
            <person name="Cremers G."/>
            <person name="Picone N."/>
        </authorList>
    </citation>
    <scope>NUCLEOTIDE SEQUENCE</scope>
    <source>
        <strain evidence="2">PQ17</strain>
    </source>
</reference>
<comment type="caution">
    <text evidence="2">The sequence shown here is derived from an EMBL/GenBank/DDBJ whole genome shotgun (WGS) entry which is preliminary data.</text>
</comment>
<protein>
    <submittedName>
        <fullName evidence="2">Uncharacterized protein</fullName>
    </submittedName>
</protein>
<feature type="compositionally biased region" description="Basic and acidic residues" evidence="1">
    <location>
        <begin position="50"/>
        <end position="61"/>
    </location>
</feature>
<keyword evidence="3" id="KW-1185">Reference proteome</keyword>
<dbReference type="EMBL" id="CAJNOB010000012">
    <property type="protein sequence ID" value="CAF0696109.1"/>
    <property type="molecule type" value="Genomic_DNA"/>
</dbReference>
<evidence type="ECO:0000313" key="2">
    <source>
        <dbReference type="EMBL" id="CAF0696109.1"/>
    </source>
</evidence>
<feature type="region of interest" description="Disordered" evidence="1">
    <location>
        <begin position="41"/>
        <end position="61"/>
    </location>
</feature>
<accession>A0A8J2BPB8</accession>
<dbReference type="Proteomes" id="UP000663859">
    <property type="component" value="Unassembled WGS sequence"/>
</dbReference>
<gene>
    <name evidence="2" type="ORF">MPNT_20118</name>
</gene>
<proteinExistence type="predicted"/>